<dbReference type="SUPFAM" id="SSF49785">
    <property type="entry name" value="Galactose-binding domain-like"/>
    <property type="match status" value="1"/>
</dbReference>
<feature type="binding site" evidence="11">
    <location>
        <position position="100"/>
    </location>
    <ligand>
        <name>substrate</name>
    </ligand>
</feature>
<dbReference type="InterPro" id="IPR023232">
    <property type="entry name" value="Glyco_hydro_2_AS"/>
</dbReference>
<feature type="binding site" evidence="11">
    <location>
        <position position="600"/>
    </location>
    <ligand>
        <name>substrate</name>
    </ligand>
</feature>
<dbReference type="PATRIC" id="fig|754436.4.peg.1879"/>
<dbReference type="InterPro" id="IPR032312">
    <property type="entry name" value="LacZ_4"/>
</dbReference>
<feature type="binding site" evidence="11">
    <location>
        <position position="457"/>
    </location>
    <ligand>
        <name>Mg(2+)</name>
        <dbReference type="ChEBI" id="CHEBI:18420"/>
        <label>1</label>
    </ligand>
</feature>
<dbReference type="SUPFAM" id="SSF49303">
    <property type="entry name" value="beta-Galactosidase/glucuronidase domain"/>
    <property type="match status" value="2"/>
</dbReference>
<dbReference type="Pfam" id="PF16353">
    <property type="entry name" value="LacZ_4"/>
    <property type="match status" value="1"/>
</dbReference>
<dbReference type="InterPro" id="IPR008979">
    <property type="entry name" value="Galactose-bd-like_sf"/>
</dbReference>
<dbReference type="HAMAP" id="MF_01687">
    <property type="entry name" value="Beta_gal"/>
    <property type="match status" value="1"/>
</dbReference>
<dbReference type="Proteomes" id="UP000036426">
    <property type="component" value="Unassembled WGS sequence"/>
</dbReference>
<evidence type="ECO:0000256" key="4">
    <source>
        <dbReference type="ARBA" id="ARBA00013303"/>
    </source>
</evidence>
<evidence type="ECO:0000256" key="11">
    <source>
        <dbReference type="HAMAP-Rule" id="MF_01687"/>
    </source>
</evidence>
<dbReference type="PRINTS" id="PR00132">
    <property type="entry name" value="GLHYDRLASE2"/>
</dbReference>
<keyword evidence="9 11" id="KW-0326">Glycosidase</keyword>
<dbReference type="SUPFAM" id="SSF74650">
    <property type="entry name" value="Galactose mutarotase-like"/>
    <property type="match status" value="1"/>
</dbReference>
<organism evidence="13 14">
    <name type="scientific">Photobacterium aphoticum</name>
    <dbReference type="NCBI Taxonomy" id="754436"/>
    <lineage>
        <taxon>Bacteria</taxon>
        <taxon>Pseudomonadati</taxon>
        <taxon>Pseudomonadota</taxon>
        <taxon>Gammaproteobacteria</taxon>
        <taxon>Vibrionales</taxon>
        <taxon>Vibrionaceae</taxon>
        <taxon>Photobacterium</taxon>
    </lineage>
</organism>
<dbReference type="GO" id="GO:0004565">
    <property type="term" value="F:beta-galactosidase activity"/>
    <property type="evidence" value="ECO:0007669"/>
    <property type="project" value="UniProtKB-EC"/>
</dbReference>
<dbReference type="InterPro" id="IPR013783">
    <property type="entry name" value="Ig-like_fold"/>
</dbReference>
<evidence type="ECO:0000256" key="3">
    <source>
        <dbReference type="ARBA" id="ARBA00012756"/>
    </source>
</evidence>
<dbReference type="InterPro" id="IPR006101">
    <property type="entry name" value="Glyco_hydro_2"/>
</dbReference>
<sequence length="1049" mass="119492">MTAFLSIIQRRDWENPQSVNIHCLKAHSPLASYRQPEHARDGRHAQCRSLNGQWAFKLFDAPEQVDGAFIDPQFDDSAWDRITVPANWQLQGYDKPIYANVKYPFDVNPPFVPADNPTGCYRTEITLTDADLTQTQRIIFDGVNSAFHLWCNGQWIGYSQDSRLPAEFDLTPHLNVGTNSLTVMVIRWCDGSYLEDQDMWWMSGIFRDVTLLSKPQHCIEDVFITPDLDACYRDGSLSVVTHLNAPDSYQVQVQLFDGENAVSEPRIDRPHNRRIDERGTYDDVVFQTLHIREPKQWSAETPNLYRLVVSLLDADGNHIESEAYPVGFRKVEIKDGQLMLNGKPLLIRGVNRHEHHPELGHVMTDADMIRDICLMKQYNFNAVRTAHYPNHPRWYELCDQYGLYVCDEANIETHGMQPMNRLSADPQWAHAYMSRYTQMVLRDKNHPSIIIWSLGNESGHGSNHNAMYAWSKQFDPSRPVQYEGGGANSTATDIIAPMYARVNSTIDDEAVPKWPIKKWISLPNEHRPLILCEYAHAMGNSLGSFDQYWNAFREFPRLQGGFIWDWVDQGLSQKDANGTHFWAYGGDFGDEINDRQFCINGLVFPDRTPHPTLEEAKFCQRMITVALAEHIQVSPSQATCELTVRNEYLFRATDNEMLHWSLLENGVVIQTGQCPLNIAADSVQTLTVALDFTPKTDTQYHLNTDIRLITATAWADAEHCCASEQFALRNHCGLVLPTLNTQAAPQLQVENDTLTVTSDDTRHQWQWNTTTGLLTQWTVDGSAQCIRAPEDNFFRAPLDNDIGVSEVDNVDPNAWVCRWDMAGIGRWERQCVQCDSQTQRQAVLVTAMFAYHFGGEIQAITTWTYTLHNDGKMDIDVDVKLADHLPPMPRIGMEMVLPLTANVHAQSETQQPEHEDCLITWQGLGPFENYPDRLAAARVGRYTQPLSAMHTPYIFPTDSGLRCGTQWLQLGNLEAFGQFMFNVSRYSQQQLAEAKHTNELTAEDVVYLRLDHQHMGVGGDDSWSPSVHAEYQLTDKAYQYRITLAPAAQ</sequence>
<dbReference type="Gene3D" id="3.20.20.80">
    <property type="entry name" value="Glycosidases"/>
    <property type="match status" value="1"/>
</dbReference>
<feature type="active site" description="Nucleophile" evidence="11">
    <location>
        <position position="533"/>
    </location>
</feature>
<dbReference type="InterPro" id="IPR017853">
    <property type="entry name" value="GH"/>
</dbReference>
<dbReference type="Pfam" id="PF00703">
    <property type="entry name" value="Glyco_hydro_2"/>
    <property type="match status" value="1"/>
</dbReference>
<gene>
    <name evidence="11 13" type="primary">lacZ</name>
    <name evidence="13" type="ORF">ABT58_08905</name>
</gene>
<keyword evidence="8 11" id="KW-0915">Sodium</keyword>
<dbReference type="PANTHER" id="PTHR46323">
    <property type="entry name" value="BETA-GALACTOSIDASE"/>
    <property type="match status" value="1"/>
</dbReference>
<dbReference type="Pfam" id="PF02837">
    <property type="entry name" value="Glyco_hydro_2_N"/>
    <property type="match status" value="1"/>
</dbReference>
<keyword evidence="14" id="KW-1185">Reference proteome</keyword>
<dbReference type="GO" id="GO:0005990">
    <property type="term" value="P:lactose catabolic process"/>
    <property type="evidence" value="ECO:0007669"/>
    <property type="project" value="TreeGrafter"/>
</dbReference>
<feature type="binding site" evidence="11">
    <location>
        <position position="593"/>
    </location>
    <ligand>
        <name>Mg(2+)</name>
        <dbReference type="ChEBI" id="CHEBI:18420"/>
        <label>2</label>
    </ligand>
</feature>
<dbReference type="GO" id="GO:0030246">
    <property type="term" value="F:carbohydrate binding"/>
    <property type="evidence" value="ECO:0007669"/>
    <property type="project" value="InterPro"/>
</dbReference>
<dbReference type="InterPro" id="IPR014718">
    <property type="entry name" value="GH-type_carb-bd"/>
</dbReference>
<dbReference type="PROSITE" id="PS00608">
    <property type="entry name" value="GLYCOSYL_HYDROL_F2_2"/>
    <property type="match status" value="1"/>
</dbReference>
<dbReference type="AlphaFoldDB" id="A0A0J1GP95"/>
<comment type="caution">
    <text evidence="13">The sequence shown here is derived from an EMBL/GenBank/DDBJ whole genome shotgun (WGS) entry which is preliminary data.</text>
</comment>
<dbReference type="EC" id="3.2.1.23" evidence="3 11"/>
<feature type="binding site" evidence="11">
    <location>
        <position position="198"/>
    </location>
    <ligand>
        <name>Na(+)</name>
        <dbReference type="ChEBI" id="CHEBI:29101"/>
    </ligand>
</feature>
<feature type="domain" description="Beta galactosidase small chain/" evidence="12">
    <location>
        <begin position="755"/>
        <end position="1045"/>
    </location>
</feature>
<comment type="catalytic activity">
    <reaction evidence="1 11">
        <text>Hydrolysis of terminal non-reducing beta-D-galactose residues in beta-D-galactosides.</text>
        <dbReference type="EC" id="3.2.1.23"/>
    </reaction>
</comment>
<dbReference type="InterPro" id="IPR023933">
    <property type="entry name" value="Glyco_hydro_2_beta_Galsidase"/>
</dbReference>
<dbReference type="FunFam" id="3.20.20.80:FF:000018">
    <property type="entry name" value="Beta-galactosidase"/>
    <property type="match status" value="1"/>
</dbReference>
<dbReference type="Pfam" id="PF02836">
    <property type="entry name" value="Glyco_hydro_2_C"/>
    <property type="match status" value="1"/>
</dbReference>
<feature type="binding site" evidence="11">
    <location>
        <position position="1023"/>
    </location>
    <ligand>
        <name>substrate</name>
    </ligand>
</feature>
<dbReference type="InterPro" id="IPR006103">
    <property type="entry name" value="Glyco_hydro_2_cat"/>
</dbReference>
<evidence type="ECO:0000256" key="1">
    <source>
        <dbReference type="ARBA" id="ARBA00001412"/>
    </source>
</evidence>
<dbReference type="InterPro" id="IPR006104">
    <property type="entry name" value="Glyco_hydro_2_N"/>
</dbReference>
<evidence type="ECO:0000256" key="5">
    <source>
        <dbReference type="ARBA" id="ARBA00022723"/>
    </source>
</evidence>
<dbReference type="GO" id="GO:0009341">
    <property type="term" value="C:beta-galactosidase complex"/>
    <property type="evidence" value="ECO:0007669"/>
    <property type="project" value="InterPro"/>
</dbReference>
<dbReference type="OrthoDB" id="9758603at2"/>
<reference evidence="13 14" key="1">
    <citation type="submission" date="2015-05" db="EMBL/GenBank/DDBJ databases">
        <title>Photobacterium galathea sp. nov.</title>
        <authorList>
            <person name="Machado H."/>
            <person name="Gram L."/>
        </authorList>
    </citation>
    <scope>NUCLEOTIDE SEQUENCE [LARGE SCALE GENOMIC DNA]</scope>
    <source>
        <strain evidence="13 14">DSM 25995</strain>
    </source>
</reference>
<keyword evidence="7 11" id="KW-0460">Magnesium</keyword>
<comment type="cofactor">
    <cofactor evidence="11">
        <name>Mg(2+)</name>
        <dbReference type="ChEBI" id="CHEBI:18420"/>
    </cofactor>
    <text evidence="11">Binds 2 magnesium ions per monomer.</text>
</comment>
<dbReference type="Pfam" id="PF02929">
    <property type="entry name" value="Bgal_small_N"/>
    <property type="match status" value="1"/>
</dbReference>
<evidence type="ECO:0000256" key="8">
    <source>
        <dbReference type="ARBA" id="ARBA00023053"/>
    </source>
</evidence>
<evidence type="ECO:0000313" key="13">
    <source>
        <dbReference type="EMBL" id="KLV01229.1"/>
    </source>
</evidence>
<feature type="binding site" evidence="11">
    <location>
        <begin position="533"/>
        <end position="536"/>
    </location>
    <ligand>
        <name>substrate</name>
    </ligand>
</feature>
<dbReference type="InterPro" id="IPR050347">
    <property type="entry name" value="Bact_Beta-galactosidase"/>
</dbReference>
<keyword evidence="5 11" id="KW-0479">Metal-binding</keyword>
<comment type="subunit">
    <text evidence="11">Homotetramer.</text>
</comment>
<keyword evidence="6 11" id="KW-0378">Hydrolase</keyword>
<evidence type="ECO:0000256" key="6">
    <source>
        <dbReference type="ARBA" id="ARBA00022801"/>
    </source>
</evidence>
<feature type="binding site" evidence="11">
    <location>
        <position position="412"/>
    </location>
    <ligand>
        <name>Mg(2+)</name>
        <dbReference type="ChEBI" id="CHEBI:18420"/>
        <label>1</label>
    </ligand>
</feature>
<dbReference type="Gene3D" id="2.60.120.260">
    <property type="entry name" value="Galactose-binding domain-like"/>
    <property type="match status" value="1"/>
</dbReference>
<feature type="binding site" evidence="11">
    <location>
        <position position="457"/>
    </location>
    <ligand>
        <name>substrate</name>
    </ligand>
</feature>
<protein>
    <recommendedName>
        <fullName evidence="4 11">Beta-galactosidase</fullName>
        <shortName evidence="11">Beta-gal</shortName>
        <ecNumber evidence="3 11">3.2.1.23</ecNumber>
    </recommendedName>
    <alternativeName>
        <fullName evidence="10 11">Lactase</fullName>
    </alternativeName>
</protein>
<dbReference type="InterPro" id="IPR004199">
    <property type="entry name" value="B-gal_small/dom_5"/>
</dbReference>
<dbReference type="SUPFAM" id="SSF51445">
    <property type="entry name" value="(Trans)glycosidases"/>
    <property type="match status" value="1"/>
</dbReference>
<comment type="cofactor">
    <cofactor evidence="11">
        <name>Na(+)</name>
        <dbReference type="ChEBI" id="CHEBI:29101"/>
    </cofactor>
    <text evidence="11">Binds 1 sodium ion per monomer.</text>
</comment>
<dbReference type="SMART" id="SM01038">
    <property type="entry name" value="Bgal_small_N"/>
    <property type="match status" value="1"/>
</dbReference>
<dbReference type="NCBIfam" id="NF007074">
    <property type="entry name" value="PRK09525.1"/>
    <property type="match status" value="1"/>
</dbReference>
<evidence type="ECO:0000313" key="14">
    <source>
        <dbReference type="Proteomes" id="UP000036426"/>
    </source>
</evidence>
<comment type="similarity">
    <text evidence="2 11">Belongs to the glycosyl hydrolase 2 family.</text>
</comment>
<dbReference type="GO" id="GO:0000287">
    <property type="term" value="F:magnesium ion binding"/>
    <property type="evidence" value="ECO:0007669"/>
    <property type="project" value="UniProtKB-UniRule"/>
</dbReference>
<dbReference type="InterPro" id="IPR011013">
    <property type="entry name" value="Gal_mutarotase_sf_dom"/>
</dbReference>
<evidence type="ECO:0000256" key="10">
    <source>
        <dbReference type="ARBA" id="ARBA00032230"/>
    </source>
</evidence>
<dbReference type="RefSeq" id="WP_047874022.1">
    <property type="nucleotide sequence ID" value="NZ_JBHLZK010000009.1"/>
</dbReference>
<feature type="binding site" evidence="11">
    <location>
        <position position="597"/>
    </location>
    <ligand>
        <name>Na(+)</name>
        <dbReference type="ChEBI" id="CHEBI:29101"/>
    </ligand>
</feature>
<dbReference type="EMBL" id="LDOV01000016">
    <property type="protein sequence ID" value="KLV01229.1"/>
    <property type="molecule type" value="Genomic_DNA"/>
</dbReference>
<proteinExistence type="inferred from homology"/>
<evidence type="ECO:0000256" key="9">
    <source>
        <dbReference type="ARBA" id="ARBA00023295"/>
    </source>
</evidence>
<dbReference type="Gene3D" id="2.70.98.10">
    <property type="match status" value="1"/>
</dbReference>
<evidence type="ECO:0000259" key="12">
    <source>
        <dbReference type="SMART" id="SM01038"/>
    </source>
</evidence>
<evidence type="ECO:0000256" key="2">
    <source>
        <dbReference type="ARBA" id="ARBA00007401"/>
    </source>
</evidence>
<feature type="active site" description="Proton donor" evidence="11">
    <location>
        <position position="457"/>
    </location>
</feature>
<feature type="binding site" evidence="11">
    <location>
        <position position="198"/>
    </location>
    <ligand>
        <name>substrate</name>
    </ligand>
</feature>
<feature type="binding site" evidence="11">
    <location>
        <position position="414"/>
    </location>
    <ligand>
        <name>Mg(2+)</name>
        <dbReference type="ChEBI" id="CHEBI:18420"/>
        <label>1</label>
    </ligand>
</feature>
<dbReference type="InterPro" id="IPR036156">
    <property type="entry name" value="Beta-gal/glucu_dom_sf"/>
</dbReference>
<accession>A0A0J1GP95</accession>
<name>A0A0J1GP95_9GAMM</name>
<dbReference type="InterPro" id="IPR006102">
    <property type="entry name" value="Ig-like_GH2"/>
</dbReference>
<evidence type="ECO:0000256" key="7">
    <source>
        <dbReference type="ARBA" id="ARBA00022842"/>
    </source>
</evidence>
<feature type="binding site" evidence="11">
    <location>
        <position position="600"/>
    </location>
    <ligand>
        <name>Na(+)</name>
        <dbReference type="ChEBI" id="CHEBI:29101"/>
    </ligand>
</feature>
<feature type="site" description="Transition state stabilizer" evidence="11">
    <location>
        <position position="387"/>
    </location>
</feature>
<dbReference type="PANTHER" id="PTHR46323:SF2">
    <property type="entry name" value="BETA-GALACTOSIDASE"/>
    <property type="match status" value="1"/>
</dbReference>
<dbReference type="Gene3D" id="2.60.40.10">
    <property type="entry name" value="Immunoglobulins"/>
    <property type="match status" value="2"/>
</dbReference>
<feature type="site" description="Transition state stabilizer" evidence="11">
    <location>
        <position position="353"/>
    </location>
</feature>